<protein>
    <recommendedName>
        <fullName evidence="3">DUF4270 domain-containing protein</fullName>
    </recommendedName>
</protein>
<dbReference type="AlphaFoldDB" id="A0A1M7ZAK6"/>
<evidence type="ECO:0000313" key="2">
    <source>
        <dbReference type="Proteomes" id="UP000184609"/>
    </source>
</evidence>
<dbReference type="Pfam" id="PF14092">
    <property type="entry name" value="DUF4270"/>
    <property type="match status" value="1"/>
</dbReference>
<name>A0A1M7ZAK6_9BACT</name>
<keyword evidence="2" id="KW-1185">Reference proteome</keyword>
<proteinExistence type="predicted"/>
<reference evidence="2" key="1">
    <citation type="submission" date="2016-12" db="EMBL/GenBank/DDBJ databases">
        <authorList>
            <person name="Varghese N."/>
            <person name="Submissions S."/>
        </authorList>
    </citation>
    <scope>NUCLEOTIDE SEQUENCE [LARGE SCALE GENOMIC DNA]</scope>
    <source>
        <strain evidence="2">DSM 25035</strain>
    </source>
</reference>
<organism evidence="1 2">
    <name type="scientific">Algoriphagus zhangzhouensis</name>
    <dbReference type="NCBI Taxonomy" id="1073327"/>
    <lineage>
        <taxon>Bacteria</taxon>
        <taxon>Pseudomonadati</taxon>
        <taxon>Bacteroidota</taxon>
        <taxon>Cytophagia</taxon>
        <taxon>Cytophagales</taxon>
        <taxon>Cyclobacteriaceae</taxon>
        <taxon>Algoriphagus</taxon>
    </lineage>
</organism>
<gene>
    <name evidence="1" type="ORF">SAMN04488108_1724</name>
</gene>
<dbReference type="Proteomes" id="UP000184609">
    <property type="component" value="Unassembled WGS sequence"/>
</dbReference>
<dbReference type="InterPro" id="IPR025366">
    <property type="entry name" value="DUF4270"/>
</dbReference>
<dbReference type="STRING" id="1073327.SAMN04488108_1724"/>
<dbReference type="EMBL" id="FRXN01000002">
    <property type="protein sequence ID" value="SHO61955.1"/>
    <property type="molecule type" value="Genomic_DNA"/>
</dbReference>
<accession>A0A1M7ZAK6</accession>
<dbReference type="RefSeq" id="WP_166669821.1">
    <property type="nucleotide sequence ID" value="NZ_FRXN01000002.1"/>
</dbReference>
<evidence type="ECO:0008006" key="3">
    <source>
        <dbReference type="Google" id="ProtNLM"/>
    </source>
</evidence>
<evidence type="ECO:0000313" key="1">
    <source>
        <dbReference type="EMBL" id="SHO61955.1"/>
    </source>
</evidence>
<sequence length="461" mass="50928">MKKKNKLTKSFTAFIQTSQAKLASLALLSIIVNSSCSDPSSVGLELDPGNNQVGVFFVDFELPAEVVLLDSFNTTNQDILVVGNEEDSYFGKTISTGYSRMHFSSTATKPESDAILDSVMFDLSFVSVNGQNLDEAKTYTIHQLSEQIQDTVYYNFDKIPFEETPFASTEITFGEVKDTVNTFHVEEEFGLDLFDKLKRSSVFDNIFTFREYFPGIAVQAKEGDNTTAGIETGADTKLSFYYHYVGDTVSTSFAITTSSSRNFNGIESDRSGTATEAIQDLNTSYETGSLVGMKAGLGLAIRLDTSPLDVFLDTLSGVVFKQANLLIGEIEDVPEGQNPTAAFVAYFVDANNKIIRRSSDGARLTVQRDGQPQTELVDEDVEEPTYSAYATGTINTDTNIYTMGITSHVNALFRNELTRKDWMLYGGYVSTVSADEFKRSLRQFKVGTNKIKVQAIYSKIQ</sequence>